<evidence type="ECO:0000256" key="10">
    <source>
        <dbReference type="ARBA" id="ARBA00047639"/>
    </source>
</evidence>
<keyword evidence="4 11" id="KW-0963">Cytoplasm</keyword>
<dbReference type="NCBIfam" id="TIGR00442">
    <property type="entry name" value="hisS"/>
    <property type="match status" value="1"/>
</dbReference>
<evidence type="ECO:0000256" key="2">
    <source>
        <dbReference type="ARBA" id="ARBA00008226"/>
    </source>
</evidence>
<sequence>MKKILKSVRGMHDCLPEEINLWNDIEKKLKEILISYCYLEIRLPLLEKTLIFKKSIGDITDVVEKEMYSFNDRNGKSLTLRPEGTVGCVRAVIQNNLLYTKHTKFWYLGPMFRYERPQMGRYRQFYQLGVEVFGITEEYIDLEIILLTYRFWKKLGIISNVVLEINSIGSLEDRRRYKHDLVAFLKKYEHLLDKDSQRRLYINPLRILDSKNQDVQKILRDAPLLSQYINHFSYKHFKNLCNMLNLLGIEYQHNQYLVRGLDYYNNTIFEWTSKTLGSQNAVCAGGRYDNLVENMGGPTTPAIGFAIGMERLILLVKSLNVISKKTEKIDIFIICIENNDKFYAAKLSEKIRDIHPWLKIFINFSNTSIKNNTQHAINSSARLIVTVDFKKHLQSHLLIRDLNNKKQFLFLEKEFLLKINHFFKKS</sequence>
<dbReference type="Proteomes" id="UP000516346">
    <property type="component" value="Chromosome"/>
</dbReference>
<evidence type="ECO:0000256" key="1">
    <source>
        <dbReference type="ARBA" id="ARBA00004496"/>
    </source>
</evidence>
<dbReference type="EMBL" id="CP061275">
    <property type="protein sequence ID" value="QNS01979.1"/>
    <property type="molecule type" value="Genomic_DNA"/>
</dbReference>
<evidence type="ECO:0000313" key="15">
    <source>
        <dbReference type="Proteomes" id="UP000516346"/>
    </source>
</evidence>
<feature type="binding site" evidence="12">
    <location>
        <begin position="83"/>
        <end position="85"/>
    </location>
    <ligand>
        <name>L-histidine</name>
        <dbReference type="ChEBI" id="CHEBI:57595"/>
    </ligand>
</feature>
<feature type="binding site" evidence="12">
    <location>
        <position position="113"/>
    </location>
    <ligand>
        <name>L-histidine</name>
        <dbReference type="ChEBI" id="CHEBI:57595"/>
    </ligand>
</feature>
<dbReference type="SUPFAM" id="SSF55681">
    <property type="entry name" value="Class II aaRS and biotin synthetases"/>
    <property type="match status" value="1"/>
</dbReference>
<reference evidence="14 15" key="1">
    <citation type="submission" date="2020-09" db="EMBL/GenBank/DDBJ databases">
        <title>Genome sequence of the banana aphid, Pentalonia nigronervosa Coquerel (Hemiptera: Aphididae) and its symbionts.</title>
        <authorList>
            <person name="Mathers T.C."/>
            <person name="Mugford S.T."/>
            <person name="Hogenhout S.A."/>
            <person name="Tripathi L."/>
        </authorList>
    </citation>
    <scope>NUCLEOTIDE SEQUENCE [LARGE SCALE GENOMIC DNA]</scope>
    <source>
        <strain evidence="14">Ba4</strain>
    </source>
</reference>
<keyword evidence="7 11" id="KW-0067">ATP-binding</keyword>
<dbReference type="FunFam" id="3.30.930.10:FF:000005">
    <property type="entry name" value="Histidine--tRNA ligase"/>
    <property type="match status" value="1"/>
</dbReference>
<dbReference type="GO" id="GO:0004821">
    <property type="term" value="F:histidine-tRNA ligase activity"/>
    <property type="evidence" value="ECO:0007669"/>
    <property type="project" value="UniProtKB-UniRule"/>
</dbReference>
<feature type="domain" description="Aminoacyl-transfer RNA synthetases class-II family profile" evidence="13">
    <location>
        <begin position="1"/>
        <end position="356"/>
    </location>
</feature>
<evidence type="ECO:0000256" key="7">
    <source>
        <dbReference type="ARBA" id="ARBA00022840"/>
    </source>
</evidence>
<dbReference type="PROSITE" id="PS50862">
    <property type="entry name" value="AA_TRNA_LIGASE_II"/>
    <property type="match status" value="1"/>
</dbReference>
<evidence type="ECO:0000313" key="14">
    <source>
        <dbReference type="EMBL" id="QNS01979.1"/>
    </source>
</evidence>
<dbReference type="InterPro" id="IPR045864">
    <property type="entry name" value="aa-tRNA-synth_II/BPL/LPL"/>
</dbReference>
<dbReference type="InterPro" id="IPR041715">
    <property type="entry name" value="HisRS-like_core"/>
</dbReference>
<dbReference type="PIRSF" id="PIRSF001549">
    <property type="entry name" value="His-tRNA_synth"/>
    <property type="match status" value="1"/>
</dbReference>
<dbReference type="GO" id="GO:0005524">
    <property type="term" value="F:ATP binding"/>
    <property type="evidence" value="ECO:0007669"/>
    <property type="project" value="UniProtKB-UniRule"/>
</dbReference>
<keyword evidence="5 11" id="KW-0436">Ligase</keyword>
<dbReference type="CDD" id="cd00773">
    <property type="entry name" value="HisRS-like_core"/>
    <property type="match status" value="1"/>
</dbReference>
<dbReference type="GO" id="GO:0005737">
    <property type="term" value="C:cytoplasm"/>
    <property type="evidence" value="ECO:0007669"/>
    <property type="project" value="UniProtKB-SubCell"/>
</dbReference>
<dbReference type="HAMAP" id="MF_00127">
    <property type="entry name" value="His_tRNA_synth"/>
    <property type="match status" value="1"/>
</dbReference>
<dbReference type="GO" id="GO:0006427">
    <property type="term" value="P:histidyl-tRNA aminoacylation"/>
    <property type="evidence" value="ECO:0007669"/>
    <property type="project" value="UniProtKB-UniRule"/>
</dbReference>
<dbReference type="PANTHER" id="PTHR43707">
    <property type="entry name" value="HISTIDYL-TRNA SYNTHETASE"/>
    <property type="match status" value="1"/>
</dbReference>
<comment type="subunit">
    <text evidence="3 11">Homodimer.</text>
</comment>
<gene>
    <name evidence="11 14" type="primary">hisS</name>
    <name evidence="14" type="ORF">ICW73_00710</name>
</gene>
<dbReference type="InterPro" id="IPR006195">
    <property type="entry name" value="aa-tRNA-synth_II"/>
</dbReference>
<evidence type="ECO:0000259" key="13">
    <source>
        <dbReference type="PROSITE" id="PS50862"/>
    </source>
</evidence>
<keyword evidence="6 11" id="KW-0547">Nucleotide-binding</keyword>
<name>A0A7H1AZS4_9GAMM</name>
<keyword evidence="9 11" id="KW-0030">Aminoacyl-tRNA synthetase</keyword>
<dbReference type="EC" id="6.1.1.21" evidence="11"/>
<dbReference type="AlphaFoldDB" id="A0A7H1AZS4"/>
<evidence type="ECO:0000256" key="11">
    <source>
        <dbReference type="HAMAP-Rule" id="MF_00127"/>
    </source>
</evidence>
<evidence type="ECO:0000256" key="9">
    <source>
        <dbReference type="ARBA" id="ARBA00023146"/>
    </source>
</evidence>
<dbReference type="SUPFAM" id="SSF52954">
    <property type="entry name" value="Class II aaRS ABD-related"/>
    <property type="match status" value="1"/>
</dbReference>
<protein>
    <recommendedName>
        <fullName evidence="11">Histidine--tRNA ligase</fullName>
        <ecNumber evidence="11">6.1.1.21</ecNumber>
    </recommendedName>
    <alternativeName>
        <fullName evidence="11">Histidyl-tRNA synthetase</fullName>
        <shortName evidence="11">HisRS</shortName>
    </alternativeName>
</protein>
<dbReference type="InterPro" id="IPR004516">
    <property type="entry name" value="HisRS/HisZ"/>
</dbReference>
<evidence type="ECO:0000256" key="4">
    <source>
        <dbReference type="ARBA" id="ARBA00022490"/>
    </source>
</evidence>
<comment type="subcellular location">
    <subcellularLocation>
        <location evidence="1 11">Cytoplasm</location>
    </subcellularLocation>
</comment>
<feature type="binding site" evidence="12">
    <location>
        <position position="127"/>
    </location>
    <ligand>
        <name>L-histidine</name>
        <dbReference type="ChEBI" id="CHEBI:57595"/>
    </ligand>
</feature>
<evidence type="ECO:0000256" key="6">
    <source>
        <dbReference type="ARBA" id="ARBA00022741"/>
    </source>
</evidence>
<evidence type="ECO:0000256" key="5">
    <source>
        <dbReference type="ARBA" id="ARBA00022598"/>
    </source>
</evidence>
<keyword evidence="8 11" id="KW-0648">Protein biosynthesis</keyword>
<comment type="catalytic activity">
    <reaction evidence="10 11">
        <text>tRNA(His) + L-histidine + ATP = L-histidyl-tRNA(His) + AMP + diphosphate + H(+)</text>
        <dbReference type="Rhea" id="RHEA:17313"/>
        <dbReference type="Rhea" id="RHEA-COMP:9665"/>
        <dbReference type="Rhea" id="RHEA-COMP:9689"/>
        <dbReference type="ChEBI" id="CHEBI:15378"/>
        <dbReference type="ChEBI" id="CHEBI:30616"/>
        <dbReference type="ChEBI" id="CHEBI:33019"/>
        <dbReference type="ChEBI" id="CHEBI:57595"/>
        <dbReference type="ChEBI" id="CHEBI:78442"/>
        <dbReference type="ChEBI" id="CHEBI:78527"/>
        <dbReference type="ChEBI" id="CHEBI:456215"/>
        <dbReference type="EC" id="6.1.1.21"/>
    </reaction>
</comment>
<evidence type="ECO:0000256" key="3">
    <source>
        <dbReference type="ARBA" id="ARBA00011738"/>
    </source>
</evidence>
<proteinExistence type="inferred from homology"/>
<organism evidence="14 15">
    <name type="scientific">Buchnera aphidicola</name>
    <name type="common">Pentalonia nigronervosa</name>
    <dbReference type="NCBI Taxonomy" id="1309793"/>
    <lineage>
        <taxon>Bacteria</taxon>
        <taxon>Pseudomonadati</taxon>
        <taxon>Pseudomonadota</taxon>
        <taxon>Gammaproteobacteria</taxon>
        <taxon>Enterobacterales</taxon>
        <taxon>Erwiniaceae</taxon>
        <taxon>Buchnera</taxon>
    </lineage>
</organism>
<feature type="binding site" evidence="12">
    <location>
        <position position="131"/>
    </location>
    <ligand>
        <name>L-histidine</name>
        <dbReference type="ChEBI" id="CHEBI:57595"/>
    </ligand>
</feature>
<evidence type="ECO:0000256" key="12">
    <source>
        <dbReference type="PIRSR" id="PIRSR001549-1"/>
    </source>
</evidence>
<feature type="binding site" evidence="12">
    <location>
        <position position="259"/>
    </location>
    <ligand>
        <name>L-histidine</name>
        <dbReference type="ChEBI" id="CHEBI:57595"/>
    </ligand>
</feature>
<feature type="binding site" evidence="12">
    <location>
        <begin position="263"/>
        <end position="264"/>
    </location>
    <ligand>
        <name>L-histidine</name>
        <dbReference type="ChEBI" id="CHEBI:57595"/>
    </ligand>
</feature>
<dbReference type="InterPro" id="IPR015807">
    <property type="entry name" value="His-tRNA-ligase"/>
</dbReference>
<dbReference type="PANTHER" id="PTHR43707:SF1">
    <property type="entry name" value="HISTIDINE--TRNA LIGASE, MITOCHONDRIAL-RELATED"/>
    <property type="match status" value="1"/>
</dbReference>
<accession>A0A7H1AZS4</accession>
<evidence type="ECO:0000256" key="8">
    <source>
        <dbReference type="ARBA" id="ARBA00022917"/>
    </source>
</evidence>
<dbReference type="Gene3D" id="3.30.930.10">
    <property type="entry name" value="Bira Bifunctional Protein, Domain 2"/>
    <property type="match status" value="1"/>
</dbReference>
<comment type="similarity">
    <text evidence="2 11">Belongs to the class-II aminoacyl-tRNA synthetase family.</text>
</comment>
<dbReference type="Pfam" id="PF13393">
    <property type="entry name" value="tRNA-synt_His"/>
    <property type="match status" value="1"/>
</dbReference>